<dbReference type="RefSeq" id="WP_068252513.1">
    <property type="nucleotide sequence ID" value="NZ_CP015515.1"/>
</dbReference>
<proteinExistence type="predicted"/>
<organism evidence="2 3">
    <name type="scientific">Rathayibacter tritici</name>
    <dbReference type="NCBI Taxonomy" id="33888"/>
    <lineage>
        <taxon>Bacteria</taxon>
        <taxon>Bacillati</taxon>
        <taxon>Actinomycetota</taxon>
        <taxon>Actinomycetes</taxon>
        <taxon>Micrococcales</taxon>
        <taxon>Microbacteriaceae</taxon>
        <taxon>Rathayibacter</taxon>
    </lineage>
</organism>
<dbReference type="EMBL" id="CP015515">
    <property type="protein sequence ID" value="AND16209.1"/>
    <property type="molecule type" value="Genomic_DNA"/>
</dbReference>
<protein>
    <recommendedName>
        <fullName evidence="1">DUF4232 domain-containing protein</fullName>
    </recommendedName>
</protein>
<evidence type="ECO:0000259" key="1">
    <source>
        <dbReference type="Pfam" id="PF14016"/>
    </source>
</evidence>
<dbReference type="KEGG" id="rtn:A6122_1060"/>
<dbReference type="STRING" id="33888.A6122_1060"/>
<accession>A0A160KS77</accession>
<dbReference type="InterPro" id="IPR025326">
    <property type="entry name" value="DUF4232"/>
</dbReference>
<evidence type="ECO:0000313" key="2">
    <source>
        <dbReference type="EMBL" id="AND16209.1"/>
    </source>
</evidence>
<sequence length="214" mass="21132">MSTFSPRLAARALTAAALVLLLGGCAGGNGPSTVRTPLPTPTVSATATAPPVPMPTVTETVTATPQAAVTPAREPSTSRCTGSDLTMEYRPDPGASGAGSSAFDLVLTNVSSSACTLAGIPGVYAIDASGARISAVADASGPNPPGLIEVASGARADVRVAWHSPGAYGCTVGTSAALVAEVLDAEDGAVRAPAELEVCTDGTVMMDASAYRML</sequence>
<name>A0A160KS77_9MICO</name>
<gene>
    <name evidence="2" type="ORF">A6122_1060</name>
</gene>
<feature type="domain" description="DUF4232" evidence="1">
    <location>
        <begin position="80"/>
        <end position="180"/>
    </location>
</feature>
<dbReference type="PROSITE" id="PS51257">
    <property type="entry name" value="PROKAR_LIPOPROTEIN"/>
    <property type="match status" value="1"/>
</dbReference>
<dbReference type="AlphaFoldDB" id="A0A160KS77"/>
<dbReference type="Proteomes" id="UP000077071">
    <property type="component" value="Chromosome"/>
</dbReference>
<dbReference type="Pfam" id="PF14016">
    <property type="entry name" value="DUF4232"/>
    <property type="match status" value="1"/>
</dbReference>
<dbReference type="PATRIC" id="fig|33888.3.peg.1168"/>
<reference evidence="2 3" key="1">
    <citation type="submission" date="2016-05" db="EMBL/GenBank/DDBJ databases">
        <title>Complete genome sequence of Rathayibacter tritici NCPPB 1953.</title>
        <authorList>
            <person name="Park J."/>
            <person name="Lee H.-H."/>
            <person name="Lee S.-W."/>
            <person name="Seo Y.-S."/>
        </authorList>
    </citation>
    <scope>NUCLEOTIDE SEQUENCE [LARGE SCALE GENOMIC DNA]</scope>
    <source>
        <strain evidence="2 3">NCPPB 1953</strain>
    </source>
</reference>
<dbReference type="OrthoDB" id="5125969at2"/>
<evidence type="ECO:0000313" key="3">
    <source>
        <dbReference type="Proteomes" id="UP000077071"/>
    </source>
</evidence>
<keyword evidence="3" id="KW-1185">Reference proteome</keyword>